<reference evidence="2 3" key="1">
    <citation type="journal article" date="2014" name="BMC Genomics">
        <title>Genome sequencing of four Aureobasidium pullulans varieties: biotechnological potential, stress tolerance, and description of new species.</title>
        <authorList>
            <person name="Gostin Ar C."/>
            <person name="Ohm R.A."/>
            <person name="Kogej T."/>
            <person name="Sonjak S."/>
            <person name="Turk M."/>
            <person name="Zajc J."/>
            <person name="Zalar P."/>
            <person name="Grube M."/>
            <person name="Sun H."/>
            <person name="Han J."/>
            <person name="Sharma A."/>
            <person name="Chiniquy J."/>
            <person name="Ngan C.Y."/>
            <person name="Lipzen A."/>
            <person name="Barry K."/>
            <person name="Grigoriev I.V."/>
            <person name="Gunde-Cimerman N."/>
        </authorList>
    </citation>
    <scope>NUCLEOTIDE SEQUENCE [LARGE SCALE GENOMIC DNA]</scope>
    <source>
        <strain evidence="2 3">EXF-2481</strain>
    </source>
</reference>
<dbReference type="InParanoid" id="A0A074ZJ27"/>
<dbReference type="OrthoDB" id="3879479at2759"/>
<evidence type="ECO:0000256" key="1">
    <source>
        <dbReference type="SAM" id="SignalP"/>
    </source>
</evidence>
<name>A0A074ZJ27_AURSE</name>
<dbReference type="AlphaFoldDB" id="A0A074ZJ27"/>
<feature type="chain" id="PRO_5001704149" evidence="1">
    <location>
        <begin position="21"/>
        <end position="78"/>
    </location>
</feature>
<sequence length="78" mass="8303">MHFASSTLLLFGILLTVTNALPALLPALLPVSLPSTFIFRSGISPRTQSFIPRQAGCNIAQCDQCRKDANCAAGTPAW</sequence>
<keyword evidence="1" id="KW-0732">Signal</keyword>
<evidence type="ECO:0000313" key="2">
    <source>
        <dbReference type="EMBL" id="KEQ98526.1"/>
    </source>
</evidence>
<feature type="signal peptide" evidence="1">
    <location>
        <begin position="1"/>
        <end position="20"/>
    </location>
</feature>
<dbReference type="Proteomes" id="UP000030641">
    <property type="component" value="Unassembled WGS sequence"/>
</dbReference>
<evidence type="ECO:0000313" key="3">
    <source>
        <dbReference type="Proteomes" id="UP000030641"/>
    </source>
</evidence>
<protein>
    <submittedName>
        <fullName evidence="2">Uncharacterized protein</fullName>
    </submittedName>
</protein>
<keyword evidence="3" id="KW-1185">Reference proteome</keyword>
<dbReference type="EMBL" id="KL584752">
    <property type="protein sequence ID" value="KEQ98526.1"/>
    <property type="molecule type" value="Genomic_DNA"/>
</dbReference>
<organism evidence="2 3">
    <name type="scientific">Aureobasidium subglaciale (strain EXF-2481)</name>
    <name type="common">Aureobasidium pullulans var. subglaciale</name>
    <dbReference type="NCBI Taxonomy" id="1043005"/>
    <lineage>
        <taxon>Eukaryota</taxon>
        <taxon>Fungi</taxon>
        <taxon>Dikarya</taxon>
        <taxon>Ascomycota</taxon>
        <taxon>Pezizomycotina</taxon>
        <taxon>Dothideomycetes</taxon>
        <taxon>Dothideomycetidae</taxon>
        <taxon>Dothideales</taxon>
        <taxon>Saccotheciaceae</taxon>
        <taxon>Aureobasidium</taxon>
    </lineage>
</organism>
<dbReference type="RefSeq" id="XP_013346887.1">
    <property type="nucleotide sequence ID" value="XM_013491433.1"/>
</dbReference>
<accession>A0A074ZJ27</accession>
<proteinExistence type="predicted"/>
<gene>
    <name evidence="2" type="ORF">AUEXF2481DRAFT_37037</name>
</gene>
<dbReference type="GeneID" id="25365744"/>
<dbReference type="HOGENOM" id="CLU_2557909_0_0_1"/>